<dbReference type="Pfam" id="PF14291">
    <property type="entry name" value="DUF4371"/>
    <property type="match status" value="1"/>
</dbReference>
<evidence type="ECO:0000259" key="1">
    <source>
        <dbReference type="Pfam" id="PF14291"/>
    </source>
</evidence>
<evidence type="ECO:0000313" key="2">
    <source>
        <dbReference type="EMBL" id="CAI6376309.1"/>
    </source>
</evidence>
<accession>A0AAV0Y5U5</accession>
<protein>
    <recommendedName>
        <fullName evidence="1">DUF4371 domain-containing protein</fullName>
    </recommendedName>
</protein>
<dbReference type="EMBL" id="CARXXK010001472">
    <property type="protein sequence ID" value="CAI6376309.1"/>
    <property type="molecule type" value="Genomic_DNA"/>
</dbReference>
<dbReference type="PANTHER" id="PTHR45749">
    <property type="match status" value="1"/>
</dbReference>
<feature type="domain" description="DUF4371" evidence="1">
    <location>
        <begin position="1"/>
        <end position="79"/>
    </location>
</feature>
<dbReference type="InterPro" id="IPR025398">
    <property type="entry name" value="DUF4371"/>
</dbReference>
<dbReference type="PANTHER" id="PTHR45749:SF21">
    <property type="entry name" value="DUF4371 DOMAIN-CONTAINING PROTEIN"/>
    <property type="match status" value="1"/>
</dbReference>
<gene>
    <name evidence="2" type="ORF">MEUPH1_LOCUS29692</name>
</gene>
<organism evidence="2 3">
    <name type="scientific">Macrosiphum euphorbiae</name>
    <name type="common">potato aphid</name>
    <dbReference type="NCBI Taxonomy" id="13131"/>
    <lineage>
        <taxon>Eukaryota</taxon>
        <taxon>Metazoa</taxon>
        <taxon>Ecdysozoa</taxon>
        <taxon>Arthropoda</taxon>
        <taxon>Hexapoda</taxon>
        <taxon>Insecta</taxon>
        <taxon>Pterygota</taxon>
        <taxon>Neoptera</taxon>
        <taxon>Paraneoptera</taxon>
        <taxon>Hemiptera</taxon>
        <taxon>Sternorrhyncha</taxon>
        <taxon>Aphidomorpha</taxon>
        <taxon>Aphidoidea</taxon>
        <taxon>Aphididae</taxon>
        <taxon>Macrosiphini</taxon>
        <taxon>Macrosiphum</taxon>
    </lineage>
</organism>
<sequence length="153" mass="17049">MVDSTQDVSVMDQLAICVRYLVNDSIKERLLSLVVCHDSSGIALYNLLENMFMSMGISMKNIVACSFDGAANMKGTYNGLQSHLKNSNPNIIYTHCMAHVLNLVICDSTKTCLEAENLFGLVEQFAVFLSDSHKRIKNNLPLIILILFQKNMA</sequence>
<proteinExistence type="predicted"/>
<dbReference type="InterPro" id="IPR012337">
    <property type="entry name" value="RNaseH-like_sf"/>
</dbReference>
<name>A0AAV0Y5U5_9HEMI</name>
<comment type="caution">
    <text evidence="2">The sequence shown here is derived from an EMBL/GenBank/DDBJ whole genome shotgun (WGS) entry which is preliminary data.</text>
</comment>
<dbReference type="SUPFAM" id="SSF53098">
    <property type="entry name" value="Ribonuclease H-like"/>
    <property type="match status" value="1"/>
</dbReference>
<keyword evidence="3" id="KW-1185">Reference proteome</keyword>
<dbReference type="Proteomes" id="UP001160148">
    <property type="component" value="Unassembled WGS sequence"/>
</dbReference>
<dbReference type="AlphaFoldDB" id="A0AAV0Y5U5"/>
<evidence type="ECO:0000313" key="3">
    <source>
        <dbReference type="Proteomes" id="UP001160148"/>
    </source>
</evidence>
<reference evidence="2 3" key="1">
    <citation type="submission" date="2023-01" db="EMBL/GenBank/DDBJ databases">
        <authorList>
            <person name="Whitehead M."/>
        </authorList>
    </citation>
    <scope>NUCLEOTIDE SEQUENCE [LARGE SCALE GENOMIC DNA]</scope>
</reference>